<evidence type="ECO:0000313" key="5">
    <source>
        <dbReference type="Proteomes" id="UP000051888"/>
    </source>
</evidence>
<dbReference type="OrthoDB" id="9793345at2"/>
<dbReference type="InterPro" id="IPR002347">
    <property type="entry name" value="SDR_fam"/>
</dbReference>
<dbReference type="PIRSF" id="PIRSF000126">
    <property type="entry name" value="11-beta-HSD1"/>
    <property type="match status" value="1"/>
</dbReference>
<evidence type="ECO:0000256" key="1">
    <source>
        <dbReference type="ARBA" id="ARBA00006484"/>
    </source>
</evidence>
<dbReference type="STRING" id="157838.AN964_08995"/>
<dbReference type="InterPro" id="IPR036291">
    <property type="entry name" value="NAD(P)-bd_dom_sf"/>
</dbReference>
<dbReference type="EMBL" id="LJJC01000004">
    <property type="protein sequence ID" value="KQL53619.1"/>
    <property type="molecule type" value="Genomic_DNA"/>
</dbReference>
<comment type="caution">
    <text evidence="4">The sequence shown here is derived from an EMBL/GenBank/DDBJ whole genome shotgun (WGS) entry which is preliminary data.</text>
</comment>
<dbReference type="AlphaFoldDB" id="A0A0Q3WXB6"/>
<evidence type="ECO:0000256" key="3">
    <source>
        <dbReference type="RuleBase" id="RU000363"/>
    </source>
</evidence>
<dbReference type="PRINTS" id="PR00081">
    <property type="entry name" value="GDHRDH"/>
</dbReference>
<dbReference type="FunFam" id="3.40.50.720:FF:000047">
    <property type="entry name" value="NADP-dependent L-serine/L-allo-threonine dehydrogenase"/>
    <property type="match status" value="1"/>
</dbReference>
<keyword evidence="2" id="KW-0560">Oxidoreductase</keyword>
<organism evidence="4 5">
    <name type="scientific">Heyndrickxia shackletonii</name>
    <dbReference type="NCBI Taxonomy" id="157838"/>
    <lineage>
        <taxon>Bacteria</taxon>
        <taxon>Bacillati</taxon>
        <taxon>Bacillota</taxon>
        <taxon>Bacilli</taxon>
        <taxon>Bacillales</taxon>
        <taxon>Bacillaceae</taxon>
        <taxon>Heyndrickxia</taxon>
    </lineage>
</organism>
<dbReference type="PROSITE" id="PS00061">
    <property type="entry name" value="ADH_SHORT"/>
    <property type="match status" value="1"/>
</dbReference>
<keyword evidence="5" id="KW-1185">Reference proteome</keyword>
<dbReference type="PANTHER" id="PTHR44196">
    <property type="entry name" value="DEHYDROGENASE/REDUCTASE SDR FAMILY MEMBER 7B"/>
    <property type="match status" value="1"/>
</dbReference>
<dbReference type="PANTHER" id="PTHR44196:SF1">
    <property type="entry name" value="DEHYDROGENASE_REDUCTASE SDR FAMILY MEMBER 7B"/>
    <property type="match status" value="1"/>
</dbReference>
<dbReference type="PRINTS" id="PR00080">
    <property type="entry name" value="SDRFAMILY"/>
</dbReference>
<reference evidence="4 5" key="1">
    <citation type="submission" date="2015-09" db="EMBL/GenBank/DDBJ databases">
        <title>Genome sequencing project for genomic taxonomy and phylogenomics of Bacillus-like bacteria.</title>
        <authorList>
            <person name="Liu B."/>
            <person name="Wang J."/>
            <person name="Zhu Y."/>
            <person name="Liu G."/>
            <person name="Chen Q."/>
            <person name="Chen Z."/>
            <person name="Lan J."/>
            <person name="Che J."/>
            <person name="Ge C."/>
            <person name="Shi H."/>
            <person name="Pan Z."/>
            <person name="Liu X."/>
        </authorList>
    </citation>
    <scope>NUCLEOTIDE SEQUENCE [LARGE SCALE GENOMIC DNA]</scope>
    <source>
        <strain evidence="4 5">LMG 18435</strain>
    </source>
</reference>
<dbReference type="GO" id="GO:0016020">
    <property type="term" value="C:membrane"/>
    <property type="evidence" value="ECO:0007669"/>
    <property type="project" value="TreeGrafter"/>
</dbReference>
<dbReference type="GO" id="GO:0016616">
    <property type="term" value="F:oxidoreductase activity, acting on the CH-OH group of donors, NAD or NADP as acceptor"/>
    <property type="evidence" value="ECO:0007669"/>
    <property type="project" value="UniProtKB-ARBA"/>
</dbReference>
<dbReference type="Pfam" id="PF00106">
    <property type="entry name" value="adh_short"/>
    <property type="match status" value="1"/>
</dbReference>
<sequence>MFNERLKGKTVVITGASGGLGEQIAFAAAKNGANVVLLARNLEKLETIKKTIETTSSIKCIIEKLDVSVVEDIPSVFKKIYDEVGPIDVLINNAGYGIFDEAHEATLKDIQGMFNVNVIGLIACTKEVLTFMRNRQSGHIINIASQAGKLATPKSSAYAATKHAVIGFSNSLRMELAPYNVFVTTVNPGPIATGFFDIADKSGSYIKNIERYMLNPEKLADIIVQSIFTKRREINLPRWMNAGSILYSLFPRLVEKVGGKAFYKK</sequence>
<name>A0A0Q3WXB6_9BACI</name>
<dbReference type="RefSeq" id="WP_055739352.1">
    <property type="nucleotide sequence ID" value="NZ_JAAIWL010000019.1"/>
</dbReference>
<dbReference type="SUPFAM" id="SSF51735">
    <property type="entry name" value="NAD(P)-binding Rossmann-fold domains"/>
    <property type="match status" value="1"/>
</dbReference>
<protein>
    <submittedName>
        <fullName evidence="4">Oxidoreductase</fullName>
    </submittedName>
</protein>
<gene>
    <name evidence="4" type="ORF">AN964_08995</name>
</gene>
<accession>A0A0Q3WXB6</accession>
<comment type="similarity">
    <text evidence="1 3">Belongs to the short-chain dehydrogenases/reductases (SDR) family.</text>
</comment>
<dbReference type="PATRIC" id="fig|157838.3.peg.1972"/>
<dbReference type="Proteomes" id="UP000051888">
    <property type="component" value="Unassembled WGS sequence"/>
</dbReference>
<dbReference type="InterPro" id="IPR020904">
    <property type="entry name" value="Sc_DH/Rdtase_CS"/>
</dbReference>
<proteinExistence type="inferred from homology"/>
<evidence type="ECO:0000313" key="4">
    <source>
        <dbReference type="EMBL" id="KQL53619.1"/>
    </source>
</evidence>
<dbReference type="Gene3D" id="3.40.50.720">
    <property type="entry name" value="NAD(P)-binding Rossmann-like Domain"/>
    <property type="match status" value="1"/>
</dbReference>
<evidence type="ECO:0000256" key="2">
    <source>
        <dbReference type="ARBA" id="ARBA00023002"/>
    </source>
</evidence>